<reference evidence="2" key="1">
    <citation type="submission" date="2023-07" db="EMBL/GenBank/DDBJ databases">
        <title>draft genome sequence of fig (Ficus carica).</title>
        <authorList>
            <person name="Takahashi T."/>
            <person name="Nishimura K."/>
        </authorList>
    </citation>
    <scope>NUCLEOTIDE SEQUENCE</scope>
</reference>
<sequence length="79" mass="8289">MGVVGARAWGGNPNRSAGGGGGVVLCGTQRLVPMPEMMSKRLGIVDLRVPMVGNSDVYAGSVTPRLPKSGRHHTYLIFP</sequence>
<evidence type="ECO:0000313" key="3">
    <source>
        <dbReference type="Proteomes" id="UP001187192"/>
    </source>
</evidence>
<organism evidence="2 3">
    <name type="scientific">Ficus carica</name>
    <name type="common">Common fig</name>
    <dbReference type="NCBI Taxonomy" id="3494"/>
    <lineage>
        <taxon>Eukaryota</taxon>
        <taxon>Viridiplantae</taxon>
        <taxon>Streptophyta</taxon>
        <taxon>Embryophyta</taxon>
        <taxon>Tracheophyta</taxon>
        <taxon>Spermatophyta</taxon>
        <taxon>Magnoliopsida</taxon>
        <taxon>eudicotyledons</taxon>
        <taxon>Gunneridae</taxon>
        <taxon>Pentapetalae</taxon>
        <taxon>rosids</taxon>
        <taxon>fabids</taxon>
        <taxon>Rosales</taxon>
        <taxon>Moraceae</taxon>
        <taxon>Ficeae</taxon>
        <taxon>Ficus</taxon>
    </lineage>
</organism>
<evidence type="ECO:0000313" key="2">
    <source>
        <dbReference type="EMBL" id="GMN58716.1"/>
    </source>
</evidence>
<protein>
    <submittedName>
        <fullName evidence="2">Uncharacterized protein</fullName>
    </submittedName>
</protein>
<feature type="region of interest" description="Disordered" evidence="1">
    <location>
        <begin position="1"/>
        <end position="22"/>
    </location>
</feature>
<proteinExistence type="predicted"/>
<dbReference type="AlphaFoldDB" id="A0AA88J0S3"/>
<accession>A0AA88J0S3</accession>
<dbReference type="Proteomes" id="UP001187192">
    <property type="component" value="Unassembled WGS sequence"/>
</dbReference>
<dbReference type="EMBL" id="BTGU01000080">
    <property type="protein sequence ID" value="GMN58716.1"/>
    <property type="molecule type" value="Genomic_DNA"/>
</dbReference>
<comment type="caution">
    <text evidence="2">The sequence shown here is derived from an EMBL/GenBank/DDBJ whole genome shotgun (WGS) entry which is preliminary data.</text>
</comment>
<name>A0AA88J0S3_FICCA</name>
<gene>
    <name evidence="2" type="ORF">TIFTF001_027811</name>
</gene>
<keyword evidence="3" id="KW-1185">Reference proteome</keyword>
<evidence type="ECO:0000256" key="1">
    <source>
        <dbReference type="SAM" id="MobiDB-lite"/>
    </source>
</evidence>